<feature type="non-terminal residue" evidence="2">
    <location>
        <position position="51"/>
    </location>
</feature>
<evidence type="ECO:0000256" key="1">
    <source>
        <dbReference type="SAM" id="SignalP"/>
    </source>
</evidence>
<feature type="signal peptide" evidence="1">
    <location>
        <begin position="1"/>
        <end position="26"/>
    </location>
</feature>
<keyword evidence="3" id="KW-1185">Reference proteome</keyword>
<accession>A0ABD0P7R7</accession>
<organism evidence="2 3">
    <name type="scientific">Cirrhinus mrigala</name>
    <name type="common">Mrigala</name>
    <dbReference type="NCBI Taxonomy" id="683832"/>
    <lineage>
        <taxon>Eukaryota</taxon>
        <taxon>Metazoa</taxon>
        <taxon>Chordata</taxon>
        <taxon>Craniata</taxon>
        <taxon>Vertebrata</taxon>
        <taxon>Euteleostomi</taxon>
        <taxon>Actinopterygii</taxon>
        <taxon>Neopterygii</taxon>
        <taxon>Teleostei</taxon>
        <taxon>Ostariophysi</taxon>
        <taxon>Cypriniformes</taxon>
        <taxon>Cyprinidae</taxon>
        <taxon>Labeoninae</taxon>
        <taxon>Labeonini</taxon>
        <taxon>Cirrhinus</taxon>
    </lineage>
</organism>
<protein>
    <submittedName>
        <fullName evidence="2">Uncharacterized protein</fullName>
    </submittedName>
</protein>
<feature type="non-terminal residue" evidence="2">
    <location>
        <position position="1"/>
    </location>
</feature>
<name>A0ABD0P7R7_CIRMR</name>
<gene>
    <name evidence="2" type="ORF">M9458_033892</name>
</gene>
<dbReference type="AlphaFoldDB" id="A0ABD0P7R7"/>
<reference evidence="2 3" key="1">
    <citation type="submission" date="2024-05" db="EMBL/GenBank/DDBJ databases">
        <title>Genome sequencing and assembly of Indian major carp, Cirrhinus mrigala (Hamilton, 1822).</title>
        <authorList>
            <person name="Mohindra V."/>
            <person name="Chowdhury L.M."/>
            <person name="Lal K."/>
            <person name="Jena J.K."/>
        </authorList>
    </citation>
    <scope>NUCLEOTIDE SEQUENCE [LARGE SCALE GENOMIC DNA]</scope>
    <source>
        <strain evidence="2">CM1030</strain>
        <tissue evidence="2">Blood</tissue>
    </source>
</reference>
<evidence type="ECO:0000313" key="3">
    <source>
        <dbReference type="Proteomes" id="UP001529510"/>
    </source>
</evidence>
<evidence type="ECO:0000313" key="2">
    <source>
        <dbReference type="EMBL" id="KAL0169296.1"/>
    </source>
</evidence>
<keyword evidence="1" id="KW-0732">Signal</keyword>
<comment type="caution">
    <text evidence="2">The sequence shown here is derived from an EMBL/GenBank/DDBJ whole genome shotgun (WGS) entry which is preliminary data.</text>
</comment>
<proteinExistence type="predicted"/>
<dbReference type="Proteomes" id="UP001529510">
    <property type="component" value="Unassembled WGS sequence"/>
</dbReference>
<feature type="chain" id="PRO_5044748945" evidence="1">
    <location>
        <begin position="27"/>
        <end position="51"/>
    </location>
</feature>
<sequence length="51" mass="5389">RDWEITTPWALLAAFVVVVVVLEAAAEVQEDCGVAELLLLPAPSVSLSLAL</sequence>
<dbReference type="EMBL" id="JAMKFB020000017">
    <property type="protein sequence ID" value="KAL0169296.1"/>
    <property type="molecule type" value="Genomic_DNA"/>
</dbReference>